<feature type="region of interest" description="Disordered" evidence="1">
    <location>
        <begin position="1"/>
        <end position="171"/>
    </location>
</feature>
<name>A0A1L7XV84_9HELO</name>
<feature type="compositionally biased region" description="Basic and acidic residues" evidence="1">
    <location>
        <begin position="76"/>
        <end position="87"/>
    </location>
</feature>
<feature type="compositionally biased region" description="Low complexity" evidence="1">
    <location>
        <begin position="322"/>
        <end position="333"/>
    </location>
</feature>
<gene>
    <name evidence="3" type="ORF">PAC_18810</name>
</gene>
<accession>A0A1L7XV84</accession>
<keyword evidence="4" id="KW-1185">Reference proteome</keyword>
<dbReference type="EMBL" id="FJOG01000061">
    <property type="protein sequence ID" value="CZR68909.1"/>
    <property type="molecule type" value="Genomic_DNA"/>
</dbReference>
<feature type="region of interest" description="Disordered" evidence="1">
    <location>
        <begin position="277"/>
        <end position="341"/>
    </location>
</feature>
<feature type="domain" description="DUF8004" evidence="2">
    <location>
        <begin position="443"/>
        <end position="534"/>
    </location>
</feature>
<feature type="compositionally biased region" description="Low complexity" evidence="1">
    <location>
        <begin position="873"/>
        <end position="892"/>
    </location>
</feature>
<feature type="compositionally biased region" description="Polar residues" evidence="1">
    <location>
        <begin position="277"/>
        <end position="286"/>
    </location>
</feature>
<feature type="compositionally biased region" description="Basic and acidic residues" evidence="1">
    <location>
        <begin position="1"/>
        <end position="13"/>
    </location>
</feature>
<dbReference type="InterPro" id="IPR058317">
    <property type="entry name" value="DUF8004"/>
</dbReference>
<sequence length="987" mass="109710">MDHEPLSLPRVRDSSPYQHHQHNASRNTLSQPPPIRAPPPAPLGVNVHASEDVISGGYTDKLWQDGPPSRAAPIPRQEDAEYSHSEDLIDWQSGHHSQSPSPPPPQIYTPPPRTDSRGASPLTLDTRRPRAESLLTSPSQPNSNAYGSRSVSTPLNLRPNSTPYDSDGEGRMDRLNDMRRRSSMMLGNFNILGGSRPPSEDRGSSVRPWVLALDGKARQPYAGLEYLMNGEKIPELWDLRDVGDLYVYFYPPASGRGPQVKCPSLVIETSQNLRELAQSGVSNQGRTRTRSFDGRGSLTIEDATRNLAVRNPASPPYTPNLSAQDPQSASDSSGESIRSFSSAFSGPRELHLYLPLAFVDGPEQTVRKENESPAGTAEREAREQLLIDARNLFAFLNGQTIVYTRNTSTPFRAFLAIARLLKLFGFNDRGGATYGQDVDIAFDFYLTGDYKFSDVRESREKTLEGLIIGEAMRSEILYREAFAHAVGKWDELIKHNSPLLLELSPKSRRMLEREYIDLQRYKKYVEERLTDFDFPSVFAGVANSTSSDESKVVRFKNWKSSFLALRKVVLSYYKKKLGSWPPRGSSKRNSFVEGGLNRPVLKDLYHDLCRLYDFLVDRDNITTRGMEANETASQAEKPTVISALRRVLNEFDKSTTWESPAMPLDVPLLPNLASFDPTFESKDPKEQQKEYTKRKLVKKEPELALEAAHNLRDGLKYYSTEFMHMYMAFEKKEATGKTIRELEEQRIGHWIFLYVVLQTLPLVISDAPGLNFAKKEVEYFLSATPPENMPWIEGRGSQMDLYQTAEGTYSRLPAHQVEFGINSIYSRSHCWTAANSWLAGEPTLEQPDISMPEGQFSPLAPPPGFSGLGGGELRPPSRGRSRSSSAGGVPRPHSVGGLLAVRDPNAAGSRVSSISQRNSIMLGLEKLPRFDGGDGWGGASPVLTTSSGDTAVKTPPERDVTFDDILAGMEQPGAKKGKGGLLKKGKK</sequence>
<dbReference type="STRING" id="576137.A0A1L7XV84"/>
<feature type="compositionally biased region" description="Pro residues" evidence="1">
    <location>
        <begin position="100"/>
        <end position="113"/>
    </location>
</feature>
<feature type="region of interest" description="Disordered" evidence="1">
    <location>
        <begin position="933"/>
        <end position="987"/>
    </location>
</feature>
<protein>
    <recommendedName>
        <fullName evidence="2">DUF8004 domain-containing protein</fullName>
    </recommendedName>
</protein>
<dbReference type="PANTHER" id="PTHR39601">
    <property type="entry name" value="CHORIOGENIN HMINOR"/>
    <property type="match status" value="1"/>
</dbReference>
<reference evidence="3 4" key="1">
    <citation type="submission" date="2016-03" db="EMBL/GenBank/DDBJ databases">
        <authorList>
            <person name="Ploux O."/>
        </authorList>
    </citation>
    <scope>NUCLEOTIDE SEQUENCE [LARGE SCALE GENOMIC DNA]</scope>
    <source>
        <strain evidence="3 4">UAMH 11012</strain>
    </source>
</reference>
<evidence type="ECO:0000259" key="2">
    <source>
        <dbReference type="Pfam" id="PF26013"/>
    </source>
</evidence>
<feature type="compositionally biased region" description="Polar residues" evidence="1">
    <location>
        <begin position="134"/>
        <end position="164"/>
    </location>
</feature>
<dbReference type="Pfam" id="PF26013">
    <property type="entry name" value="DUF8004"/>
    <property type="match status" value="1"/>
</dbReference>
<feature type="compositionally biased region" description="Pro residues" evidence="1">
    <location>
        <begin position="31"/>
        <end position="42"/>
    </location>
</feature>
<dbReference type="AlphaFoldDB" id="A0A1L7XV84"/>
<feature type="region of interest" description="Disordered" evidence="1">
    <location>
        <begin position="843"/>
        <end position="902"/>
    </location>
</feature>
<proteinExistence type="predicted"/>
<feature type="compositionally biased region" description="Basic residues" evidence="1">
    <location>
        <begin position="975"/>
        <end position="987"/>
    </location>
</feature>
<evidence type="ECO:0000313" key="3">
    <source>
        <dbReference type="EMBL" id="CZR68909.1"/>
    </source>
</evidence>
<evidence type="ECO:0000313" key="4">
    <source>
        <dbReference type="Proteomes" id="UP000184330"/>
    </source>
</evidence>
<organism evidence="3 4">
    <name type="scientific">Phialocephala subalpina</name>
    <dbReference type="NCBI Taxonomy" id="576137"/>
    <lineage>
        <taxon>Eukaryota</taxon>
        <taxon>Fungi</taxon>
        <taxon>Dikarya</taxon>
        <taxon>Ascomycota</taxon>
        <taxon>Pezizomycotina</taxon>
        <taxon>Leotiomycetes</taxon>
        <taxon>Helotiales</taxon>
        <taxon>Mollisiaceae</taxon>
        <taxon>Phialocephala</taxon>
        <taxon>Phialocephala fortinii species complex</taxon>
    </lineage>
</organism>
<dbReference type="Proteomes" id="UP000184330">
    <property type="component" value="Unassembled WGS sequence"/>
</dbReference>
<evidence type="ECO:0000256" key="1">
    <source>
        <dbReference type="SAM" id="MobiDB-lite"/>
    </source>
</evidence>
<dbReference type="PANTHER" id="PTHR39601:SF1">
    <property type="entry name" value="CHORIOGENIN HMINOR"/>
    <property type="match status" value="1"/>
</dbReference>
<dbReference type="OrthoDB" id="5300331at2759"/>